<feature type="transmembrane region" description="Helical" evidence="5">
    <location>
        <begin position="81"/>
        <end position="100"/>
    </location>
</feature>
<evidence type="ECO:0000256" key="3">
    <source>
        <dbReference type="ARBA" id="ARBA00022989"/>
    </source>
</evidence>
<keyword evidence="1 5" id="KW-1003">Cell membrane</keyword>
<dbReference type="InterPro" id="IPR006008">
    <property type="entry name" value="YciB"/>
</dbReference>
<accession>A0A2N9XEF1</accession>
<evidence type="ECO:0000313" key="7">
    <source>
        <dbReference type="Proteomes" id="UP000229970"/>
    </source>
</evidence>
<dbReference type="GO" id="GO:0005886">
    <property type="term" value="C:plasma membrane"/>
    <property type="evidence" value="ECO:0007669"/>
    <property type="project" value="UniProtKB-SubCell"/>
</dbReference>
<dbReference type="HAMAP" id="MF_00189">
    <property type="entry name" value="YciB"/>
    <property type="match status" value="1"/>
</dbReference>
<feature type="transmembrane region" description="Helical" evidence="5">
    <location>
        <begin position="53"/>
        <end position="69"/>
    </location>
</feature>
<evidence type="ECO:0000256" key="5">
    <source>
        <dbReference type="HAMAP-Rule" id="MF_00189"/>
    </source>
</evidence>
<keyword evidence="5" id="KW-0997">Cell inner membrane</keyword>
<keyword evidence="2 5" id="KW-0812">Transmembrane</keyword>
<comment type="function">
    <text evidence="5">Plays a role in cell envelope biogenesis, maintenance of cell envelope integrity and membrane homeostasis.</text>
</comment>
<dbReference type="AlphaFoldDB" id="A0A2N9XEF1"/>
<feature type="transmembrane region" description="Helical" evidence="5">
    <location>
        <begin position="30"/>
        <end position="46"/>
    </location>
</feature>
<gene>
    <name evidence="5" type="primary">yciB</name>
    <name evidence="6" type="ORF">BHC46_08840</name>
</gene>
<proteinExistence type="inferred from homology"/>
<protein>
    <recommendedName>
        <fullName evidence="5">Inner membrane-spanning protein YciB</fullName>
    </recommendedName>
</protein>
<dbReference type="NCBIfam" id="NF001325">
    <property type="entry name" value="PRK00259.1-3"/>
    <property type="match status" value="1"/>
</dbReference>
<keyword evidence="4 5" id="KW-0472">Membrane</keyword>
<comment type="subcellular location">
    <subcellularLocation>
        <location evidence="5">Cell inner membrane</location>
        <topology evidence="5">Multi-pass membrane protein</topology>
    </subcellularLocation>
</comment>
<comment type="caution">
    <text evidence="6">The sequence shown here is derived from an EMBL/GenBank/DDBJ whole genome shotgun (WGS) entry which is preliminary data.</text>
</comment>
<comment type="similarity">
    <text evidence="5">Belongs to the YciB family.</text>
</comment>
<dbReference type="RefSeq" id="WP_100102724.1">
    <property type="nucleotide sequence ID" value="NZ_MEIP01000024.1"/>
</dbReference>
<evidence type="ECO:0000256" key="2">
    <source>
        <dbReference type="ARBA" id="ARBA00022692"/>
    </source>
</evidence>
<organism evidence="6 7">
    <name type="scientific">Snodgrassella alvi</name>
    <dbReference type="NCBI Taxonomy" id="1196083"/>
    <lineage>
        <taxon>Bacteria</taxon>
        <taxon>Pseudomonadati</taxon>
        <taxon>Pseudomonadota</taxon>
        <taxon>Betaproteobacteria</taxon>
        <taxon>Neisseriales</taxon>
        <taxon>Neisseriaceae</taxon>
        <taxon>Snodgrassella</taxon>
    </lineage>
</organism>
<evidence type="ECO:0000256" key="4">
    <source>
        <dbReference type="ARBA" id="ARBA00023136"/>
    </source>
</evidence>
<dbReference type="Pfam" id="PF04279">
    <property type="entry name" value="IspA"/>
    <property type="match status" value="1"/>
</dbReference>
<evidence type="ECO:0000313" key="6">
    <source>
        <dbReference type="EMBL" id="PIT45989.1"/>
    </source>
</evidence>
<dbReference type="PANTHER" id="PTHR36917:SF1">
    <property type="entry name" value="INNER MEMBRANE-SPANNING PROTEIN YCIB"/>
    <property type="match status" value="1"/>
</dbReference>
<dbReference type="NCBIfam" id="TIGR00997">
    <property type="entry name" value="ispZ"/>
    <property type="match status" value="1"/>
</dbReference>
<dbReference type="EMBL" id="MEIP01000024">
    <property type="protein sequence ID" value="PIT45989.1"/>
    <property type="molecule type" value="Genomic_DNA"/>
</dbReference>
<feature type="transmembrane region" description="Helical" evidence="5">
    <location>
        <begin position="151"/>
        <end position="169"/>
    </location>
</feature>
<dbReference type="PANTHER" id="PTHR36917">
    <property type="entry name" value="INTRACELLULAR SEPTATION PROTEIN A-RELATED"/>
    <property type="match status" value="1"/>
</dbReference>
<evidence type="ECO:0000256" key="1">
    <source>
        <dbReference type="ARBA" id="ARBA00022475"/>
    </source>
</evidence>
<sequence>MKAVFEFLVVILFFATYALTKNIILATEVAIIAGIIQAAWCLVKYRRLQTMQWVSLLLVVVMGGATIIFKDPRFIKWKPTILFWLMAIGLLGSQICKKNALKSTIGKEITLPETIWRKLTYAWVICLLCLGALNLWVFLNFSEQIWVNYKLFGSITIIVLFTIGQSIYISPYIKTNIKKDEL</sequence>
<name>A0A2N9XEF1_9NEIS</name>
<keyword evidence="3 5" id="KW-1133">Transmembrane helix</keyword>
<feature type="transmembrane region" description="Helical" evidence="5">
    <location>
        <begin position="121"/>
        <end position="139"/>
    </location>
</feature>
<reference evidence="6 7" key="1">
    <citation type="journal article" date="2017" name="MBio">
        <title>Type VI secretion-mediated competition in the bee gut microbiome.</title>
        <authorList>
            <person name="Steele M.I."/>
            <person name="Kwong W.K."/>
            <person name="Powell J.E."/>
            <person name="Whiteley M."/>
            <person name="Moran N.A."/>
        </authorList>
    </citation>
    <scope>NUCLEOTIDE SEQUENCE [LARGE SCALE GENOMIC DNA]</scope>
    <source>
        <strain evidence="6 7">Ruf1-X</strain>
    </source>
</reference>
<dbReference type="Proteomes" id="UP000229970">
    <property type="component" value="Unassembled WGS sequence"/>
</dbReference>